<evidence type="ECO:0000256" key="1">
    <source>
        <dbReference type="SAM" id="SignalP"/>
    </source>
</evidence>
<evidence type="ECO:0000313" key="2">
    <source>
        <dbReference type="EMBL" id="PLR29405.1"/>
    </source>
</evidence>
<dbReference type="AlphaFoldDB" id="A0A2N5DT00"/>
<protein>
    <recommendedName>
        <fullName evidence="4">Copper resistance protein</fullName>
    </recommendedName>
</protein>
<keyword evidence="3" id="KW-1185">Reference proteome</keyword>
<organism evidence="2 3">
    <name type="scientific">Chimaeribacter coloradensis</name>
    <dbReference type="NCBI Taxonomy" id="2060068"/>
    <lineage>
        <taxon>Bacteria</taxon>
        <taxon>Pseudomonadati</taxon>
        <taxon>Pseudomonadota</taxon>
        <taxon>Gammaproteobacteria</taxon>
        <taxon>Enterobacterales</taxon>
        <taxon>Yersiniaceae</taxon>
        <taxon>Chimaeribacter</taxon>
    </lineage>
</organism>
<accession>A0A2N5DT00</accession>
<gene>
    <name evidence="2" type="ORF">CYR32_20760</name>
</gene>
<reference evidence="2 3" key="1">
    <citation type="submission" date="2017-12" db="EMBL/GenBank/DDBJ databases">
        <title>Characterization of six clinical isolates of Enterochimera gen. nov., a novel genus of the Yersiniaciae family and the three species Enterochimera arupensis sp. nov., Enterochimera coloradensis sp. nov, and Enterochimera californica sp. nov.</title>
        <authorList>
            <person name="Rossi A."/>
            <person name="Fisher M."/>
        </authorList>
    </citation>
    <scope>NUCLEOTIDE SEQUENCE [LARGE SCALE GENOMIC DNA]</scope>
    <source>
        <strain evidence="3">2016-Iso4</strain>
    </source>
</reference>
<evidence type="ECO:0000313" key="3">
    <source>
        <dbReference type="Proteomes" id="UP000234503"/>
    </source>
</evidence>
<keyword evidence="1" id="KW-0732">Signal</keyword>
<evidence type="ECO:0008006" key="4">
    <source>
        <dbReference type="Google" id="ProtNLM"/>
    </source>
</evidence>
<feature type="chain" id="PRO_5014885303" description="Copper resistance protein" evidence="1">
    <location>
        <begin position="21"/>
        <end position="76"/>
    </location>
</feature>
<feature type="signal peptide" evidence="1">
    <location>
        <begin position="1"/>
        <end position="20"/>
    </location>
</feature>
<dbReference type="OrthoDB" id="6543364at2"/>
<dbReference type="RefSeq" id="WP_033755880.1">
    <property type="nucleotide sequence ID" value="NZ_PJZH01000049.1"/>
</dbReference>
<dbReference type="EMBL" id="PJZH01000049">
    <property type="protein sequence ID" value="PLR29405.1"/>
    <property type="molecule type" value="Genomic_DNA"/>
</dbReference>
<comment type="caution">
    <text evidence="2">The sequence shown here is derived from an EMBL/GenBank/DDBJ whole genome shotgun (WGS) entry which is preliminary data.</text>
</comment>
<dbReference type="Proteomes" id="UP000234503">
    <property type="component" value="Unassembled WGS sequence"/>
</dbReference>
<proteinExistence type="predicted"/>
<sequence length="76" mass="8224">MKKIMLAAAAVLLSVSAAQAQPAPMDMSCCMNKKAPAASMNEHELAIQAHQSMNNSSSAAHQNIIETHRKMMQEDK</sequence>
<name>A0A2N5DT00_9GAMM</name>